<evidence type="ECO:0000256" key="5">
    <source>
        <dbReference type="ARBA" id="ARBA00014628"/>
    </source>
</evidence>
<organism evidence="13 14">
    <name type="scientific">Polyangium sorediatum</name>
    <dbReference type="NCBI Taxonomy" id="889274"/>
    <lineage>
        <taxon>Bacteria</taxon>
        <taxon>Pseudomonadati</taxon>
        <taxon>Myxococcota</taxon>
        <taxon>Polyangia</taxon>
        <taxon>Polyangiales</taxon>
        <taxon>Polyangiaceae</taxon>
        <taxon>Polyangium</taxon>
    </lineage>
</organism>
<evidence type="ECO:0000256" key="6">
    <source>
        <dbReference type="ARBA" id="ARBA00022723"/>
    </source>
</evidence>
<dbReference type="InterPro" id="IPR023561">
    <property type="entry name" value="Carbonic_anhydrase_a-class"/>
</dbReference>
<dbReference type="InterPro" id="IPR041891">
    <property type="entry name" value="Alpha_CA_prokaryot-like"/>
</dbReference>
<sequence>MLLIGVVLYQGTCLLENADNMPNKTTTREYAGRAGFIVAALAFVGLGACMESAPPAPSGETNTQIDLAMCPEAPKPNGHPWEYDGPEGQEHWGTTDGYLNCDNGRSQSPIDIEDPVRGDAARSGLDDHAYADAPGRFYDNGHTLMLLFSHEQPGGTLVLDGVTYTLEQFHFHAPSEHRIAGKAHPMEAHFVHSAPPVSPGGPPRRAVVAVMIDVGPEENTFLAPLFAHLPDTEGEGTCLSTEGLAEVLLGDRGGFYRYDGSLTTPDCSEHVQWIVMEKPILGSAAQIGQFVSVFPDNARHVQPIDGRTVTFHPGEPAP</sequence>
<accession>A0ABT6NS42</accession>
<reference evidence="13 14" key="1">
    <citation type="submission" date="2023-04" db="EMBL/GenBank/DDBJ databases">
        <title>The genome sequence of Polyangium sorediatum DSM14670.</title>
        <authorList>
            <person name="Zhang X."/>
        </authorList>
    </citation>
    <scope>NUCLEOTIDE SEQUENCE [LARGE SCALE GENOMIC DNA]</scope>
    <source>
        <strain evidence="13 14">DSM 14670</strain>
    </source>
</reference>
<dbReference type="InterPro" id="IPR018338">
    <property type="entry name" value="Carbonic_anhydrase_a-class_CS"/>
</dbReference>
<dbReference type="Proteomes" id="UP001160301">
    <property type="component" value="Unassembled WGS sequence"/>
</dbReference>
<comment type="catalytic activity">
    <reaction evidence="9 10">
        <text>hydrogencarbonate + H(+) = CO2 + H2O</text>
        <dbReference type="Rhea" id="RHEA:10748"/>
        <dbReference type="ChEBI" id="CHEBI:15377"/>
        <dbReference type="ChEBI" id="CHEBI:15378"/>
        <dbReference type="ChEBI" id="CHEBI:16526"/>
        <dbReference type="ChEBI" id="CHEBI:17544"/>
        <dbReference type="EC" id="4.2.1.1"/>
    </reaction>
</comment>
<keyword evidence="14" id="KW-1185">Reference proteome</keyword>
<keyword evidence="6 10" id="KW-0479">Metal-binding</keyword>
<comment type="caution">
    <text evidence="13">The sequence shown here is derived from an EMBL/GenBank/DDBJ whole genome shotgun (WGS) entry which is preliminary data.</text>
</comment>
<protein>
    <recommendedName>
        <fullName evidence="5 10">Carbonic anhydrase</fullName>
        <ecNumber evidence="4 10">4.2.1.1</ecNumber>
    </recommendedName>
</protein>
<dbReference type="SUPFAM" id="SSF51069">
    <property type="entry name" value="Carbonic anhydrase"/>
    <property type="match status" value="1"/>
</dbReference>
<gene>
    <name evidence="13" type="ORF">QHF89_16745</name>
</gene>
<dbReference type="SMART" id="SM01057">
    <property type="entry name" value="Carb_anhydrase"/>
    <property type="match status" value="1"/>
</dbReference>
<evidence type="ECO:0000256" key="9">
    <source>
        <dbReference type="ARBA" id="ARBA00048348"/>
    </source>
</evidence>
<evidence type="ECO:0000256" key="4">
    <source>
        <dbReference type="ARBA" id="ARBA00012925"/>
    </source>
</evidence>
<dbReference type="PANTHER" id="PTHR18952">
    <property type="entry name" value="CARBONIC ANHYDRASE"/>
    <property type="match status" value="1"/>
</dbReference>
<dbReference type="RefSeq" id="WP_136972016.1">
    <property type="nucleotide sequence ID" value="NZ_JARZHI010000012.1"/>
</dbReference>
<dbReference type="Pfam" id="PF00194">
    <property type="entry name" value="Carb_anhydrase"/>
    <property type="match status" value="1"/>
</dbReference>
<dbReference type="PROSITE" id="PS51144">
    <property type="entry name" value="ALPHA_CA_2"/>
    <property type="match status" value="1"/>
</dbReference>
<comment type="similarity">
    <text evidence="3 10">Belongs to the alpha-carbonic anhydrase family.</text>
</comment>
<evidence type="ECO:0000259" key="12">
    <source>
        <dbReference type="PROSITE" id="PS51144"/>
    </source>
</evidence>
<dbReference type="InterPro" id="IPR001148">
    <property type="entry name" value="CA_dom"/>
</dbReference>
<keyword evidence="7 10" id="KW-0862">Zinc</keyword>
<dbReference type="EC" id="4.2.1.1" evidence="4 10"/>
<evidence type="ECO:0000256" key="7">
    <source>
        <dbReference type="ARBA" id="ARBA00022833"/>
    </source>
</evidence>
<evidence type="ECO:0000256" key="10">
    <source>
        <dbReference type="RuleBase" id="RU367011"/>
    </source>
</evidence>
<proteinExistence type="inferred from homology"/>
<evidence type="ECO:0000313" key="14">
    <source>
        <dbReference type="Proteomes" id="UP001160301"/>
    </source>
</evidence>
<keyword evidence="8 10" id="KW-0456">Lyase</keyword>
<dbReference type="CDD" id="cd03124">
    <property type="entry name" value="alpha_CA_prokaryotic_like"/>
    <property type="match status" value="1"/>
</dbReference>
<dbReference type="PANTHER" id="PTHR18952:SF265">
    <property type="entry name" value="CARBONIC ANHYDRASE"/>
    <property type="match status" value="1"/>
</dbReference>
<feature type="region of interest" description="Disordered" evidence="11">
    <location>
        <begin position="86"/>
        <end position="112"/>
    </location>
</feature>
<evidence type="ECO:0000256" key="8">
    <source>
        <dbReference type="ARBA" id="ARBA00023239"/>
    </source>
</evidence>
<dbReference type="EMBL" id="JARZHI010000012">
    <property type="protein sequence ID" value="MDI1431144.1"/>
    <property type="molecule type" value="Genomic_DNA"/>
</dbReference>
<name>A0ABT6NS42_9BACT</name>
<evidence type="ECO:0000256" key="1">
    <source>
        <dbReference type="ARBA" id="ARBA00001947"/>
    </source>
</evidence>
<comment type="cofactor">
    <cofactor evidence="1 10">
        <name>Zn(2+)</name>
        <dbReference type="ChEBI" id="CHEBI:29105"/>
    </cofactor>
</comment>
<evidence type="ECO:0000313" key="13">
    <source>
        <dbReference type="EMBL" id="MDI1431144.1"/>
    </source>
</evidence>
<evidence type="ECO:0000256" key="2">
    <source>
        <dbReference type="ARBA" id="ARBA00002904"/>
    </source>
</evidence>
<comment type="function">
    <text evidence="2 10">Reversible hydration of carbon dioxide.</text>
</comment>
<dbReference type="PROSITE" id="PS00162">
    <property type="entry name" value="ALPHA_CA_1"/>
    <property type="match status" value="1"/>
</dbReference>
<feature type="domain" description="Alpha-carbonic anhydrase" evidence="12">
    <location>
        <begin position="79"/>
        <end position="318"/>
    </location>
</feature>
<dbReference type="Gene3D" id="3.10.200.10">
    <property type="entry name" value="Alpha carbonic anhydrase"/>
    <property type="match status" value="1"/>
</dbReference>
<evidence type="ECO:0000256" key="11">
    <source>
        <dbReference type="SAM" id="MobiDB-lite"/>
    </source>
</evidence>
<evidence type="ECO:0000256" key="3">
    <source>
        <dbReference type="ARBA" id="ARBA00010718"/>
    </source>
</evidence>
<dbReference type="InterPro" id="IPR036398">
    <property type="entry name" value="CA_dom_sf"/>
</dbReference>